<evidence type="ECO:0000256" key="1">
    <source>
        <dbReference type="SAM" id="Phobius"/>
    </source>
</evidence>
<reference evidence="2" key="1">
    <citation type="submission" date="2021-01" db="EMBL/GenBank/DDBJ databases">
        <authorList>
            <consortium name="Genoscope - CEA"/>
            <person name="William W."/>
        </authorList>
    </citation>
    <scope>NUCLEOTIDE SEQUENCE</scope>
</reference>
<protein>
    <submittedName>
        <fullName evidence="2">(rape) hypothetical protein</fullName>
    </submittedName>
</protein>
<dbReference type="SUPFAM" id="SSF54001">
    <property type="entry name" value="Cysteine proteinases"/>
    <property type="match status" value="1"/>
</dbReference>
<gene>
    <name evidence="2" type="ORF">DARMORV10_C03P92650.1</name>
</gene>
<evidence type="ECO:0000313" key="2">
    <source>
        <dbReference type="EMBL" id="CAF1712825.1"/>
    </source>
</evidence>
<feature type="transmembrane region" description="Helical" evidence="1">
    <location>
        <begin position="179"/>
        <end position="199"/>
    </location>
</feature>
<dbReference type="InterPro" id="IPR038765">
    <property type="entry name" value="Papain-like_cys_pep_sf"/>
</dbReference>
<feature type="transmembrane region" description="Helical" evidence="1">
    <location>
        <begin position="219"/>
        <end position="241"/>
    </location>
</feature>
<accession>A0A816IWC0</accession>
<feature type="transmembrane region" description="Helical" evidence="1">
    <location>
        <begin position="45"/>
        <end position="67"/>
    </location>
</feature>
<keyword evidence="1" id="KW-0472">Membrane</keyword>
<sequence>MAFLRSLQVEEMALTSKSRKYGFVAWMLSTSVGLSLSFLSKSSVLLGISLTMPLMVACLSVAVPIWMHNRYQFWFPQLCGDQARDPRFPRMKGFILWICLVVFAGSVMALGAIISSKPLDDLKYKLFSAKGNNFMSPYTSSVYLGWAMASGIALVVTAILPIVSWFATYRFSHPSAISLVIFSGNRHPLSAFCPFFWVWSHSLLGGFKIKHLLEHLFGYFTFLFLLAGRALAVLLSPPIVVYSPRVLPVYVYDAHADCGKNVSAAFLVLYGIALATEGWGVVASLIVYPPFAGAAVTAITFVVSFGFAVTPEYNEEGIYTVRFCIQGEWVSVVFDDWIPCE</sequence>
<dbReference type="Proteomes" id="UP001295469">
    <property type="component" value="Chromosome C03"/>
</dbReference>
<proteinExistence type="predicted"/>
<keyword evidence="1" id="KW-0812">Transmembrane</keyword>
<feature type="transmembrane region" description="Helical" evidence="1">
    <location>
        <begin position="21"/>
        <end position="39"/>
    </location>
</feature>
<dbReference type="AlphaFoldDB" id="A0A816IWC0"/>
<feature type="transmembrane region" description="Helical" evidence="1">
    <location>
        <begin position="288"/>
        <end position="309"/>
    </location>
</feature>
<dbReference type="EMBL" id="HG994367">
    <property type="protein sequence ID" value="CAF1712825.1"/>
    <property type="molecule type" value="Genomic_DNA"/>
</dbReference>
<feature type="transmembrane region" description="Helical" evidence="1">
    <location>
        <begin position="94"/>
        <end position="114"/>
    </location>
</feature>
<feature type="transmembrane region" description="Helical" evidence="1">
    <location>
        <begin position="262"/>
        <end position="282"/>
    </location>
</feature>
<name>A0A816IWC0_BRANA</name>
<keyword evidence="1" id="KW-1133">Transmembrane helix</keyword>
<organism evidence="2">
    <name type="scientific">Brassica napus</name>
    <name type="common">Rape</name>
    <dbReference type="NCBI Taxonomy" id="3708"/>
    <lineage>
        <taxon>Eukaryota</taxon>
        <taxon>Viridiplantae</taxon>
        <taxon>Streptophyta</taxon>
        <taxon>Embryophyta</taxon>
        <taxon>Tracheophyta</taxon>
        <taxon>Spermatophyta</taxon>
        <taxon>Magnoliopsida</taxon>
        <taxon>eudicotyledons</taxon>
        <taxon>Gunneridae</taxon>
        <taxon>Pentapetalae</taxon>
        <taxon>rosids</taxon>
        <taxon>malvids</taxon>
        <taxon>Brassicales</taxon>
        <taxon>Brassicaceae</taxon>
        <taxon>Brassiceae</taxon>
        <taxon>Brassica</taxon>
    </lineage>
</organism>
<feature type="transmembrane region" description="Helical" evidence="1">
    <location>
        <begin position="143"/>
        <end position="167"/>
    </location>
</feature>